<dbReference type="Proteomes" id="UP000241639">
    <property type="component" value="Unassembled WGS sequence"/>
</dbReference>
<protein>
    <submittedName>
        <fullName evidence="2">Uncharacterized protein</fullName>
    </submittedName>
</protein>
<proteinExistence type="predicted"/>
<comment type="caution">
    <text evidence="2">The sequence shown here is derived from an EMBL/GenBank/DDBJ whole genome shotgun (WGS) entry which is preliminary data.</text>
</comment>
<feature type="compositionally biased region" description="Basic and acidic residues" evidence="1">
    <location>
        <begin position="1"/>
        <end position="19"/>
    </location>
</feature>
<sequence length="67" mass="7812">MTDFGRDLHYLKEGSRMTKEQQTTTVPRGHNGIEMAIASRTRLESLKIKSPVEEQKTTKTDSKWRYL</sequence>
<keyword evidence="3" id="KW-1185">Reference proteome</keyword>
<feature type="region of interest" description="Disordered" evidence="1">
    <location>
        <begin position="1"/>
        <end position="30"/>
    </location>
</feature>
<dbReference type="EMBL" id="PZZP01000006">
    <property type="protein sequence ID" value="PTM52198.1"/>
    <property type="molecule type" value="Genomic_DNA"/>
</dbReference>
<evidence type="ECO:0000313" key="2">
    <source>
        <dbReference type="EMBL" id="PTM52198.1"/>
    </source>
</evidence>
<accession>A0A2T4YYY2</accession>
<evidence type="ECO:0000313" key="3">
    <source>
        <dbReference type="Proteomes" id="UP000241639"/>
    </source>
</evidence>
<reference evidence="2 3" key="1">
    <citation type="submission" date="2018-04" db="EMBL/GenBank/DDBJ databases">
        <title>Genomic Encyclopedia of Archaeal and Bacterial Type Strains, Phase II (KMG-II): from individual species to whole genera.</title>
        <authorList>
            <person name="Goeker M."/>
        </authorList>
    </citation>
    <scope>NUCLEOTIDE SEQUENCE [LARGE SCALE GENOMIC DNA]</scope>
    <source>
        <strain evidence="2 3">DSM 45169</strain>
    </source>
</reference>
<organism evidence="2 3">
    <name type="scientific">Desmospora activa DSM 45169</name>
    <dbReference type="NCBI Taxonomy" id="1121389"/>
    <lineage>
        <taxon>Bacteria</taxon>
        <taxon>Bacillati</taxon>
        <taxon>Bacillota</taxon>
        <taxon>Bacilli</taxon>
        <taxon>Bacillales</taxon>
        <taxon>Thermoactinomycetaceae</taxon>
        <taxon>Desmospora</taxon>
    </lineage>
</organism>
<gene>
    <name evidence="2" type="ORF">C8J48_3745</name>
</gene>
<dbReference type="RefSeq" id="WP_107728696.1">
    <property type="nucleotide sequence ID" value="NZ_PZZP01000006.1"/>
</dbReference>
<dbReference type="AlphaFoldDB" id="A0A2T4YYY2"/>
<feature type="region of interest" description="Disordered" evidence="1">
    <location>
        <begin position="48"/>
        <end position="67"/>
    </location>
</feature>
<name>A0A2T4YYY2_9BACL</name>
<evidence type="ECO:0000256" key="1">
    <source>
        <dbReference type="SAM" id="MobiDB-lite"/>
    </source>
</evidence>